<dbReference type="PANTHER" id="PTHR47052:SF3">
    <property type="entry name" value="INGRESSION PROTEIN 1"/>
    <property type="match status" value="1"/>
</dbReference>
<evidence type="ECO:0000259" key="1">
    <source>
        <dbReference type="PROSITE" id="PS50004"/>
    </source>
</evidence>
<dbReference type="InterPro" id="IPR052981">
    <property type="entry name" value="Ingression_C2_domain"/>
</dbReference>
<dbReference type="Pfam" id="PF00168">
    <property type="entry name" value="C2"/>
    <property type="match status" value="1"/>
</dbReference>
<dbReference type="Gene3D" id="2.60.40.150">
    <property type="entry name" value="C2 domain"/>
    <property type="match status" value="1"/>
</dbReference>
<dbReference type="SMART" id="SM00239">
    <property type="entry name" value="C2"/>
    <property type="match status" value="1"/>
</dbReference>
<dbReference type="PROSITE" id="PS50004">
    <property type="entry name" value="C2"/>
    <property type="match status" value="1"/>
</dbReference>
<dbReference type="InterPro" id="IPR000008">
    <property type="entry name" value="C2_dom"/>
</dbReference>
<dbReference type="AlphaFoldDB" id="A0A7R9VBR2"/>
<name>A0A7R9VBR2_9CHLO</name>
<feature type="domain" description="C2" evidence="1">
    <location>
        <begin position="1"/>
        <end position="104"/>
    </location>
</feature>
<gene>
    <name evidence="2" type="ORF">CEUR00632_LOCUS10732</name>
</gene>
<organism evidence="2">
    <name type="scientific">Chlamydomonas euryale</name>
    <dbReference type="NCBI Taxonomy" id="1486919"/>
    <lineage>
        <taxon>Eukaryota</taxon>
        <taxon>Viridiplantae</taxon>
        <taxon>Chlorophyta</taxon>
        <taxon>core chlorophytes</taxon>
        <taxon>Chlorophyceae</taxon>
        <taxon>CS clade</taxon>
        <taxon>Chlamydomonadales</taxon>
        <taxon>Chlamydomonadaceae</taxon>
        <taxon>Chlamydomonas</taxon>
    </lineage>
</organism>
<accession>A0A7R9VBR2</accession>
<evidence type="ECO:0000313" key="2">
    <source>
        <dbReference type="EMBL" id="CAD8291003.1"/>
    </source>
</evidence>
<dbReference type="InterPro" id="IPR035892">
    <property type="entry name" value="C2_domain_sf"/>
</dbReference>
<proteinExistence type="predicted"/>
<reference evidence="2" key="1">
    <citation type="submission" date="2021-01" db="EMBL/GenBank/DDBJ databases">
        <authorList>
            <person name="Corre E."/>
            <person name="Pelletier E."/>
            <person name="Niang G."/>
            <person name="Scheremetjew M."/>
            <person name="Finn R."/>
            <person name="Kale V."/>
            <person name="Holt S."/>
            <person name="Cochrane G."/>
            <person name="Meng A."/>
            <person name="Brown T."/>
            <person name="Cohen L."/>
        </authorList>
    </citation>
    <scope>NUCLEOTIDE SEQUENCE</scope>
    <source>
        <strain evidence="2">CCMP219</strain>
    </source>
</reference>
<dbReference type="EMBL" id="HBEC01023479">
    <property type="protein sequence ID" value="CAD8291003.1"/>
    <property type="molecule type" value="Transcribed_RNA"/>
</dbReference>
<dbReference type="SUPFAM" id="SSF49562">
    <property type="entry name" value="C2 domain (Calcium/lipid-binding domain, CaLB)"/>
    <property type="match status" value="1"/>
</dbReference>
<sequence>MALEAGELSLTLEFAHGLKDKELLGRQDPYVVLACGSQQYRSKTHVDGGKNPVWNETFRFNIINENDVSLTIMEADVVFANETIGVGRVSLARVRATGSDRQQVAVYDKRKGKQRGTVQVSLSFVRNGASGPGAAAHGGAHGMYAMPPYGAPGYGAVSYLPAPLQYASAPPSPYHAALPAPPSPYHAVSPSAPPSPYGTLAAPPSPYYGASPSTPHSPYYGAPLAAPHYTAPPLPFPSYHQPAPTHHSAYGPSPYSAPPSPYAHAYPAHSGGYTVPPLSHPSSAYTPPGMYSRGVAIESID</sequence>
<dbReference type="PANTHER" id="PTHR47052">
    <property type="entry name" value="CONSERVED SERINE PROLINE-RICH PROTEIN (AFU_ORTHOLOGUE AFUA_2G01790)"/>
    <property type="match status" value="1"/>
</dbReference>
<protein>
    <recommendedName>
        <fullName evidence="1">C2 domain-containing protein</fullName>
    </recommendedName>
</protein>